<keyword evidence="1" id="KW-0732">Signal</keyword>
<evidence type="ECO:0000313" key="4">
    <source>
        <dbReference type="Proteomes" id="UP000309016"/>
    </source>
</evidence>
<sequence>MKKLGLYIFLLLLSTKAGLAQEIFQTNNARITFFSSAPIEDIKAVSKEGISVYDPGTGEIIFKVRMRSFEFAKELMREHFNENYIESHKYPVAIFRGIISPVPGIDSPGDYQVIFKGELDIHGRSRPREIPGNIIIQDDQLQLRTEFFVANKDHEIKIPG</sequence>
<dbReference type="AlphaFoldDB" id="A0A5B7WZ35"/>
<protein>
    <submittedName>
        <fullName evidence="3">YceI family protein</fullName>
    </submittedName>
</protein>
<feature type="signal peptide" evidence="1">
    <location>
        <begin position="1"/>
        <end position="20"/>
    </location>
</feature>
<accession>A0A5B7WZ35</accession>
<dbReference type="InterPro" id="IPR036761">
    <property type="entry name" value="TTHA0802/YceI-like_sf"/>
</dbReference>
<organism evidence="3 4">
    <name type="scientific">Antarcticibacterium flavum</name>
    <dbReference type="NCBI Taxonomy" id="2058175"/>
    <lineage>
        <taxon>Bacteria</taxon>
        <taxon>Pseudomonadati</taxon>
        <taxon>Bacteroidota</taxon>
        <taxon>Flavobacteriia</taxon>
        <taxon>Flavobacteriales</taxon>
        <taxon>Flavobacteriaceae</taxon>
        <taxon>Antarcticibacterium</taxon>
    </lineage>
</organism>
<dbReference type="RefSeq" id="WP_139065011.1">
    <property type="nucleotide sequence ID" value="NZ_CP040812.1"/>
</dbReference>
<dbReference type="OrthoDB" id="116832at2"/>
<dbReference type="Pfam" id="PF04264">
    <property type="entry name" value="YceI"/>
    <property type="match status" value="1"/>
</dbReference>
<dbReference type="EMBL" id="CP040812">
    <property type="protein sequence ID" value="QCY68436.1"/>
    <property type="molecule type" value="Genomic_DNA"/>
</dbReference>
<keyword evidence="4" id="KW-1185">Reference proteome</keyword>
<dbReference type="Gene3D" id="2.40.128.110">
    <property type="entry name" value="Lipid/polyisoprenoid-binding, YceI-like"/>
    <property type="match status" value="1"/>
</dbReference>
<feature type="chain" id="PRO_5022988112" evidence="1">
    <location>
        <begin position="21"/>
        <end position="160"/>
    </location>
</feature>
<name>A0A5B7WZ35_9FLAO</name>
<evidence type="ECO:0000256" key="1">
    <source>
        <dbReference type="SAM" id="SignalP"/>
    </source>
</evidence>
<proteinExistence type="predicted"/>
<evidence type="ECO:0000259" key="2">
    <source>
        <dbReference type="Pfam" id="PF04264"/>
    </source>
</evidence>
<gene>
    <name evidence="3" type="ORF">FHG64_02990</name>
</gene>
<dbReference type="InterPro" id="IPR007372">
    <property type="entry name" value="Lipid/polyisoprenoid-bd_YceI"/>
</dbReference>
<reference evidence="3 4" key="1">
    <citation type="submission" date="2019-06" db="EMBL/GenBank/DDBJ databases">
        <title>Complete genome sequence of Antarcticibacterium flavum KCTC 52984T from an Antarctic marine sediment.</title>
        <authorList>
            <person name="Lee Y.M."/>
            <person name="Shin S.C."/>
        </authorList>
    </citation>
    <scope>NUCLEOTIDE SEQUENCE [LARGE SCALE GENOMIC DNA]</scope>
    <source>
        <strain evidence="3 4">KCTC 52984</strain>
    </source>
</reference>
<dbReference type="SUPFAM" id="SSF101874">
    <property type="entry name" value="YceI-like"/>
    <property type="match status" value="1"/>
</dbReference>
<evidence type="ECO:0000313" key="3">
    <source>
        <dbReference type="EMBL" id="QCY68436.1"/>
    </source>
</evidence>
<dbReference type="KEGG" id="afla:FHG64_02990"/>
<dbReference type="Proteomes" id="UP000309016">
    <property type="component" value="Chromosome"/>
</dbReference>
<feature type="domain" description="Lipid/polyisoprenoid-binding YceI-like" evidence="2">
    <location>
        <begin position="53"/>
        <end position="154"/>
    </location>
</feature>